<evidence type="ECO:0000256" key="4">
    <source>
        <dbReference type="ARBA" id="ARBA00022898"/>
    </source>
</evidence>
<dbReference type="Gene3D" id="3.40.640.10">
    <property type="entry name" value="Type I PLP-dependent aspartate aminotransferase-like (Major domain)"/>
    <property type="match status" value="1"/>
</dbReference>
<dbReference type="Gene3D" id="3.90.1150.10">
    <property type="entry name" value="Aspartate Aminotransferase, domain 1"/>
    <property type="match status" value="1"/>
</dbReference>
<evidence type="ECO:0000313" key="9">
    <source>
        <dbReference type="EMBL" id="WNR47141.1"/>
    </source>
</evidence>
<dbReference type="PIRSF" id="PIRSF000390">
    <property type="entry name" value="PLP_StrS"/>
    <property type="match status" value="1"/>
</dbReference>
<evidence type="ECO:0000256" key="3">
    <source>
        <dbReference type="ARBA" id="ARBA00022679"/>
    </source>
</evidence>
<gene>
    <name evidence="9" type="ORF">MJB10_22210</name>
</gene>
<dbReference type="InterPro" id="IPR015422">
    <property type="entry name" value="PyrdxlP-dep_Trfase_small"/>
</dbReference>
<dbReference type="CDD" id="cd00616">
    <property type="entry name" value="AHBA_syn"/>
    <property type="match status" value="1"/>
</dbReference>
<dbReference type="PANTHER" id="PTHR30244:SF34">
    <property type="entry name" value="DTDP-4-AMINO-4,6-DIDEOXYGALACTOSE TRANSAMINASE"/>
    <property type="match status" value="1"/>
</dbReference>
<accession>A0AA96LV98</accession>
<name>A0AA96LV98_9BACL</name>
<organism evidence="9 10">
    <name type="scientific">Paenibacillus roseopurpureus</name>
    <dbReference type="NCBI Taxonomy" id="2918901"/>
    <lineage>
        <taxon>Bacteria</taxon>
        <taxon>Bacillati</taxon>
        <taxon>Bacillota</taxon>
        <taxon>Bacilli</taxon>
        <taxon>Bacillales</taxon>
        <taxon>Paenibacillaceae</taxon>
        <taxon>Paenibacillus</taxon>
    </lineage>
</organism>
<dbReference type="PANTHER" id="PTHR30244">
    <property type="entry name" value="TRANSAMINASE"/>
    <property type="match status" value="1"/>
</dbReference>
<evidence type="ECO:0000256" key="7">
    <source>
        <dbReference type="PIRSR" id="PIRSR000390-2"/>
    </source>
</evidence>
<evidence type="ECO:0000256" key="5">
    <source>
        <dbReference type="ARBA" id="ARBA00037999"/>
    </source>
</evidence>
<dbReference type="InterPro" id="IPR015424">
    <property type="entry name" value="PyrdxlP-dep_Trfase"/>
</dbReference>
<dbReference type="GO" id="GO:0030170">
    <property type="term" value="F:pyridoxal phosphate binding"/>
    <property type="evidence" value="ECO:0007669"/>
    <property type="project" value="TreeGrafter"/>
</dbReference>
<dbReference type="InterPro" id="IPR000653">
    <property type="entry name" value="DegT/StrS_aminotransferase"/>
</dbReference>
<keyword evidence="4 7" id="KW-0663">Pyridoxal phosphate</keyword>
<keyword evidence="2 9" id="KW-0032">Aminotransferase</keyword>
<evidence type="ECO:0000256" key="8">
    <source>
        <dbReference type="RuleBase" id="RU004508"/>
    </source>
</evidence>
<proteinExistence type="inferred from homology"/>
<feature type="modified residue" description="N6-(pyridoxal phosphate)lysine" evidence="7">
    <location>
        <position position="193"/>
    </location>
</feature>
<dbReference type="AlphaFoldDB" id="A0AA96LV98"/>
<dbReference type="GO" id="GO:0008483">
    <property type="term" value="F:transaminase activity"/>
    <property type="evidence" value="ECO:0007669"/>
    <property type="project" value="UniProtKB-KW"/>
</dbReference>
<keyword evidence="3" id="KW-0808">Transferase</keyword>
<evidence type="ECO:0000256" key="6">
    <source>
        <dbReference type="PIRSR" id="PIRSR000390-1"/>
    </source>
</evidence>
<sequence>MLSKPKRIYLSPPHMSGNEGLFIQEAFDTNWIAPLGPHVDAFEKELASHVGTKDAAAVSSGTAAIHLALRLLGVEAGDTVFCSSLTFVASANPIVYQGATPVFIDSEWDTWNMSPQALERALCEAKQKGQLPKAVIVVNLYGQSAKMDEILSICNAFLVPVIEDAAESLGSTYKGRASGSFGRYGIYSFNGNKIISTSGGGMIVSNDAESLNKARFLATQARDNAVHYQHSQVGYNYRMSNVLAGIGRAQLEVLEERVEARRAVYERYVQTLGDMPGIQFMPELPNSRSNRWLTAITIDATQLGITVEGLIDLLAEENIEARPVWKPLHLQPVFKGAAYYPHSEHENVSEQLFYTGLCLPSGSNLTEDEQTRVITCIQKATVQSKIISA</sequence>
<dbReference type="EMBL" id="CP130319">
    <property type="protein sequence ID" value="WNR47141.1"/>
    <property type="molecule type" value="Genomic_DNA"/>
</dbReference>
<dbReference type="InterPro" id="IPR015421">
    <property type="entry name" value="PyrdxlP-dep_Trfase_major"/>
</dbReference>
<reference evidence="9" key="1">
    <citation type="submission" date="2022-02" db="EMBL/GenBank/DDBJ databases">
        <title>Paenibacillus sp. MBLB1832 Whole Genome Shotgun Sequencing.</title>
        <authorList>
            <person name="Hwang C.Y."/>
            <person name="Cho E.-S."/>
            <person name="Seo M.-J."/>
        </authorList>
    </citation>
    <scope>NUCLEOTIDE SEQUENCE</scope>
    <source>
        <strain evidence="9">MBLB1832</strain>
    </source>
</reference>
<dbReference type="FunFam" id="3.40.640.10:FF:000090">
    <property type="entry name" value="Pyridoxal phosphate-dependent aminotransferase"/>
    <property type="match status" value="1"/>
</dbReference>
<evidence type="ECO:0000256" key="2">
    <source>
        <dbReference type="ARBA" id="ARBA00022576"/>
    </source>
</evidence>
<comment type="similarity">
    <text evidence="5 8">Belongs to the DegT/DnrJ/EryC1 family.</text>
</comment>
<dbReference type="Pfam" id="PF01041">
    <property type="entry name" value="DegT_DnrJ_EryC1"/>
    <property type="match status" value="1"/>
</dbReference>
<dbReference type="RefSeq" id="WP_314805818.1">
    <property type="nucleotide sequence ID" value="NZ_CP130319.1"/>
</dbReference>
<dbReference type="KEGG" id="proo:MJB10_22210"/>
<keyword evidence="10" id="KW-1185">Reference proteome</keyword>
<evidence type="ECO:0000313" key="10">
    <source>
        <dbReference type="Proteomes" id="UP001304650"/>
    </source>
</evidence>
<protein>
    <submittedName>
        <fullName evidence="9">Aminotransferase class I/II-fold pyridoxal phosphate-dependent enzyme</fullName>
    </submittedName>
</protein>
<feature type="active site" description="Proton acceptor" evidence="6">
    <location>
        <position position="193"/>
    </location>
</feature>
<dbReference type="GO" id="GO:0000271">
    <property type="term" value="P:polysaccharide biosynthetic process"/>
    <property type="evidence" value="ECO:0007669"/>
    <property type="project" value="TreeGrafter"/>
</dbReference>
<comment type="cofactor">
    <cofactor evidence="1">
        <name>pyridoxal 5'-phosphate</name>
        <dbReference type="ChEBI" id="CHEBI:597326"/>
    </cofactor>
</comment>
<dbReference type="Proteomes" id="UP001304650">
    <property type="component" value="Chromosome"/>
</dbReference>
<dbReference type="SUPFAM" id="SSF53383">
    <property type="entry name" value="PLP-dependent transferases"/>
    <property type="match status" value="1"/>
</dbReference>
<evidence type="ECO:0000256" key="1">
    <source>
        <dbReference type="ARBA" id="ARBA00001933"/>
    </source>
</evidence>